<proteinExistence type="predicted"/>
<evidence type="ECO:0000313" key="1">
    <source>
        <dbReference type="EMBL" id="SDG68821.1"/>
    </source>
</evidence>
<name>A0A1I2DDK7_THETY</name>
<evidence type="ECO:0000313" key="2">
    <source>
        <dbReference type="Proteomes" id="UP000183404"/>
    </source>
</evidence>
<dbReference type="AlphaFoldDB" id="A0A1I2DDK7"/>
<dbReference type="EMBL" id="FNBS01000115">
    <property type="protein sequence ID" value="SDG68821.1"/>
    <property type="molecule type" value="Genomic_DNA"/>
</dbReference>
<dbReference type="InterPro" id="IPR004027">
    <property type="entry name" value="SEC_C_motif"/>
</dbReference>
<protein>
    <submittedName>
        <fullName evidence="1">SEC-C motif-containing protein</fullName>
    </submittedName>
</protein>
<dbReference type="Gene3D" id="3.10.450.50">
    <property type="match status" value="1"/>
</dbReference>
<dbReference type="Pfam" id="PF02810">
    <property type="entry name" value="SEC-C"/>
    <property type="match status" value="1"/>
</dbReference>
<dbReference type="RefSeq" id="WP_029689187.1">
    <property type="nucleotide sequence ID" value="NZ_FNBS01000115.1"/>
</dbReference>
<dbReference type="SUPFAM" id="SSF103642">
    <property type="entry name" value="Sec-C motif"/>
    <property type="match status" value="1"/>
</dbReference>
<accession>A0A1I2DDK7</accession>
<dbReference type="Proteomes" id="UP000183404">
    <property type="component" value="Unassembled WGS sequence"/>
</dbReference>
<organism evidence="1 2">
    <name type="scientific">Thermoanaerobacter thermohydrosulfuricus</name>
    <name type="common">Clostridium thermohydrosulfuricum</name>
    <dbReference type="NCBI Taxonomy" id="1516"/>
    <lineage>
        <taxon>Bacteria</taxon>
        <taxon>Bacillati</taxon>
        <taxon>Bacillota</taxon>
        <taxon>Clostridia</taxon>
        <taxon>Thermoanaerobacterales</taxon>
        <taxon>Thermoanaerobacteraceae</taxon>
        <taxon>Thermoanaerobacter</taxon>
    </lineage>
</organism>
<gene>
    <name evidence="1" type="ORF">SAMN04244560_02767</name>
</gene>
<sequence>MKVFDIKRNDECLCGSGKKYKKCCMTRVEQIEREILSLLTKETFILSEEREFIRVISILYGIDLSETKDYLNVEKLSKLIKDTWTKEENFSQADIIRKLEEIALFIFKDERLKDLRIPGNILIGINFEDDAEVEKKIDKLISSMINDQFLIENYLLEISYALQNYKFDEKELQNLFHLIGLAISDKYESLLRVIIVATMLEVSEALEEIKNISENDEEREKKFFEIVAKYPSFNEYISSKMLDTIEEDLNKVFKEQIDVPFLIAYLFFLKFYLIGLELYLLEKSSIDSAKNLTYYILDEILREPLILKKAYESILDSLYAKTEKVDDKNVKESFEKVLAFLDMPPTEQRIEIFKKLLLINIFGYLRTFPKYIEEIDETVEIEALVSNEFFNKYTSYLESNHLIKESNLLKKFYYDFKNKMNNLNKIAPLILEKIKSLTT</sequence>
<reference evidence="1 2" key="1">
    <citation type="submission" date="2016-10" db="EMBL/GenBank/DDBJ databases">
        <authorList>
            <person name="de Groot N.N."/>
        </authorList>
    </citation>
    <scope>NUCLEOTIDE SEQUENCE [LARGE SCALE GENOMIC DNA]</scope>
    <source>
        <strain evidence="1 2">DSM 569</strain>
    </source>
</reference>